<dbReference type="Proteomes" id="UP000270094">
    <property type="component" value="Unassembled WGS sequence"/>
</dbReference>
<gene>
    <name evidence="1" type="ORF">SVUK_LOCUS9280</name>
</gene>
<dbReference type="EMBL" id="UYYB01094435">
    <property type="protein sequence ID" value="VDM74282.1"/>
    <property type="molecule type" value="Genomic_DNA"/>
</dbReference>
<evidence type="ECO:0000313" key="1">
    <source>
        <dbReference type="EMBL" id="VDM74282.1"/>
    </source>
</evidence>
<dbReference type="AlphaFoldDB" id="A0A3P7L4F5"/>
<evidence type="ECO:0000313" key="2">
    <source>
        <dbReference type="Proteomes" id="UP000270094"/>
    </source>
</evidence>
<accession>A0A3P7L4F5</accession>
<proteinExistence type="predicted"/>
<protein>
    <submittedName>
        <fullName evidence="1">Uncharacterized protein</fullName>
    </submittedName>
</protein>
<reference evidence="1 2" key="1">
    <citation type="submission" date="2018-11" db="EMBL/GenBank/DDBJ databases">
        <authorList>
            <consortium name="Pathogen Informatics"/>
        </authorList>
    </citation>
    <scope>NUCLEOTIDE SEQUENCE [LARGE SCALE GENOMIC DNA]</scope>
</reference>
<sequence length="82" mass="9282">MKGENQLWPTTVRDRVSLTADAVCLMQPPYMQIHCSRKQYIAGDDYEPYTKAAVQLTADGRLNVMNVLLCDVFDDKSCVILL</sequence>
<name>A0A3P7L4F5_STRVU</name>
<organism evidence="1 2">
    <name type="scientific">Strongylus vulgaris</name>
    <name type="common">Blood worm</name>
    <dbReference type="NCBI Taxonomy" id="40348"/>
    <lineage>
        <taxon>Eukaryota</taxon>
        <taxon>Metazoa</taxon>
        <taxon>Ecdysozoa</taxon>
        <taxon>Nematoda</taxon>
        <taxon>Chromadorea</taxon>
        <taxon>Rhabditida</taxon>
        <taxon>Rhabditina</taxon>
        <taxon>Rhabditomorpha</taxon>
        <taxon>Strongyloidea</taxon>
        <taxon>Strongylidae</taxon>
        <taxon>Strongylus</taxon>
    </lineage>
</organism>
<keyword evidence="2" id="KW-1185">Reference proteome</keyword>